<feature type="transmembrane region" description="Helical" evidence="7">
    <location>
        <begin position="307"/>
        <end position="328"/>
    </location>
</feature>
<dbReference type="FunCoup" id="A0A286U7N9">
    <property type="interactions" value="51"/>
</dbReference>
<evidence type="ECO:0000256" key="6">
    <source>
        <dbReference type="SAM" id="MobiDB-lite"/>
    </source>
</evidence>
<sequence length="606" mass="67784">MIQEFRPAASVIIRLFLRPFHLGILKVYIGNRRDTVGLNEDKASVQLQLTFLPILQTLINGKETQRVVLFAFRLLTFDNEVTLFYTRSHRKTSEARNMDMDPVPEDQRTWSTMNYVLYWVSDAANIPTWELASSMLAIGLSWRQALPAIVIGNTLLAGLTVLNGTVGARLHVPFPVLNRSSFGFWFSYFSVISRVVLSMFWFGIHMYAGSECVYQMLKAIWPSIAYIPNQLPKGANITTSGMLCYILYWLILFPFMFVSPQKLRYLFMAKGILVPISWIAMLIWALVKAPSIGSVPQKDKLNGNSLSWAWIIALNNSLGRFSALTVNISDFTRYAKDERAQYVQVIIIPIAVTFCSFIGIAVTNAGHQLYGEILWDPLKLIDKWDNRAAAFFAAFSFCLAAIGANISTNTLSAGNDMTALWPKYINIRRGQIICAIIGGWALCPWEILASASGFLTFISGYSIFVVPIAGIMITDYWLVHRGKVDVPSMYNPHGRYHYSYGVNWRAALSLLVSVPPNIPGLINSINPKVKVGSIAHIFDLYCIFGFFTASMVYYATSIAFPARRTFIEKEILSAATSDDSIGVEQIVGDTDLEKRSSGGGVESRKT</sequence>
<dbReference type="AlphaFoldDB" id="A0A286U7N9"/>
<dbReference type="Proteomes" id="UP000217199">
    <property type="component" value="Unassembled WGS sequence"/>
</dbReference>
<evidence type="ECO:0000256" key="7">
    <source>
        <dbReference type="SAM" id="Phobius"/>
    </source>
</evidence>
<feature type="transmembrane region" description="Helical" evidence="7">
    <location>
        <begin position="461"/>
        <end position="479"/>
    </location>
</feature>
<dbReference type="InParanoid" id="A0A286U7N9"/>
<dbReference type="CDD" id="cd11482">
    <property type="entry name" value="SLC-NCS1sbd_NRT1-like"/>
    <property type="match status" value="1"/>
</dbReference>
<organism evidence="8 9">
    <name type="scientific">Pyrrhoderma noxium</name>
    <dbReference type="NCBI Taxonomy" id="2282107"/>
    <lineage>
        <taxon>Eukaryota</taxon>
        <taxon>Fungi</taxon>
        <taxon>Dikarya</taxon>
        <taxon>Basidiomycota</taxon>
        <taxon>Agaricomycotina</taxon>
        <taxon>Agaricomycetes</taxon>
        <taxon>Hymenochaetales</taxon>
        <taxon>Hymenochaetaceae</taxon>
        <taxon>Pyrrhoderma</taxon>
    </lineage>
</organism>
<comment type="caution">
    <text evidence="8">The sequence shown here is derived from an EMBL/GenBank/DDBJ whole genome shotgun (WGS) entry which is preliminary data.</text>
</comment>
<reference evidence="8 9" key="1">
    <citation type="journal article" date="2017" name="Mol. Ecol.">
        <title>Comparative and population genomic landscape of Phellinus noxius: A hypervariable fungus causing root rot in trees.</title>
        <authorList>
            <person name="Chung C.L."/>
            <person name="Lee T.J."/>
            <person name="Akiba M."/>
            <person name="Lee H.H."/>
            <person name="Kuo T.H."/>
            <person name="Liu D."/>
            <person name="Ke H.M."/>
            <person name="Yokoi T."/>
            <person name="Roa M.B."/>
            <person name="Lu M.J."/>
            <person name="Chang Y.Y."/>
            <person name="Ann P.J."/>
            <person name="Tsai J.N."/>
            <person name="Chen C.Y."/>
            <person name="Tzean S.S."/>
            <person name="Ota Y."/>
            <person name="Hattori T."/>
            <person name="Sahashi N."/>
            <person name="Liou R.F."/>
            <person name="Kikuchi T."/>
            <person name="Tsai I.J."/>
        </authorList>
    </citation>
    <scope>NUCLEOTIDE SEQUENCE [LARGE SCALE GENOMIC DNA]</scope>
    <source>
        <strain evidence="8 9">FFPRI411160</strain>
    </source>
</reference>
<evidence type="ECO:0000256" key="5">
    <source>
        <dbReference type="ARBA" id="ARBA00023136"/>
    </source>
</evidence>
<feature type="transmembrane region" description="Helical" evidence="7">
    <location>
        <begin position="145"/>
        <end position="162"/>
    </location>
</feature>
<evidence type="ECO:0000313" key="9">
    <source>
        <dbReference type="Proteomes" id="UP000217199"/>
    </source>
</evidence>
<keyword evidence="9" id="KW-1185">Reference proteome</keyword>
<feature type="region of interest" description="Disordered" evidence="6">
    <location>
        <begin position="587"/>
        <end position="606"/>
    </location>
</feature>
<dbReference type="GO" id="GO:0005886">
    <property type="term" value="C:plasma membrane"/>
    <property type="evidence" value="ECO:0007669"/>
    <property type="project" value="TreeGrafter"/>
</dbReference>
<feature type="compositionally biased region" description="Basic and acidic residues" evidence="6">
    <location>
        <begin position="591"/>
        <end position="606"/>
    </location>
</feature>
<feature type="transmembrane region" description="Helical" evidence="7">
    <location>
        <begin position="500"/>
        <end position="522"/>
    </location>
</feature>
<dbReference type="Pfam" id="PF02133">
    <property type="entry name" value="Transp_cyt_pur"/>
    <property type="match status" value="1"/>
</dbReference>
<keyword evidence="4 7" id="KW-1133">Transmembrane helix</keyword>
<dbReference type="Gene3D" id="1.10.4160.10">
    <property type="entry name" value="Hydantoin permease"/>
    <property type="match status" value="1"/>
</dbReference>
<evidence type="ECO:0000256" key="4">
    <source>
        <dbReference type="ARBA" id="ARBA00022989"/>
    </source>
</evidence>
<proteinExistence type="inferred from homology"/>
<dbReference type="InterPro" id="IPR001248">
    <property type="entry name" value="Pur-cyt_permease"/>
</dbReference>
<dbReference type="GO" id="GO:0015205">
    <property type="term" value="F:nucleobase transmembrane transporter activity"/>
    <property type="evidence" value="ECO:0007669"/>
    <property type="project" value="TreeGrafter"/>
</dbReference>
<evidence type="ECO:0000256" key="1">
    <source>
        <dbReference type="ARBA" id="ARBA00004141"/>
    </source>
</evidence>
<dbReference type="STRING" id="2282107.A0A286U7N9"/>
<accession>A0A286U7N9</accession>
<dbReference type="PANTHER" id="PTHR30618:SF0">
    <property type="entry name" value="PURINE-URACIL PERMEASE NCS1"/>
    <property type="match status" value="1"/>
</dbReference>
<feature type="transmembrane region" description="Helical" evidence="7">
    <location>
        <begin position="388"/>
        <end position="411"/>
    </location>
</feature>
<dbReference type="InterPro" id="IPR012681">
    <property type="entry name" value="NCS1"/>
</dbReference>
<feature type="transmembrane region" description="Helical" evidence="7">
    <location>
        <begin position="182"/>
        <end position="201"/>
    </location>
</feature>
<dbReference type="InterPro" id="IPR045225">
    <property type="entry name" value="Uracil/uridine/allantoin_perm"/>
</dbReference>
<comment type="similarity">
    <text evidence="2">Belongs to the purine-cytosine permease (2.A.39) family.</text>
</comment>
<comment type="subcellular location">
    <subcellularLocation>
        <location evidence="1">Membrane</location>
        <topology evidence="1">Multi-pass membrane protein</topology>
    </subcellularLocation>
</comment>
<evidence type="ECO:0000313" key="8">
    <source>
        <dbReference type="EMBL" id="PAV15601.1"/>
    </source>
</evidence>
<dbReference type="PANTHER" id="PTHR30618">
    <property type="entry name" value="NCS1 FAMILY PURINE/PYRIMIDINE TRANSPORTER"/>
    <property type="match status" value="1"/>
</dbReference>
<feature type="transmembrane region" description="Helical" evidence="7">
    <location>
        <begin position="265"/>
        <end position="287"/>
    </location>
</feature>
<keyword evidence="5 7" id="KW-0472">Membrane</keyword>
<feature type="transmembrane region" description="Helical" evidence="7">
    <location>
        <begin position="340"/>
        <end position="362"/>
    </location>
</feature>
<dbReference type="OrthoDB" id="2018619at2759"/>
<evidence type="ECO:0000256" key="3">
    <source>
        <dbReference type="ARBA" id="ARBA00022692"/>
    </source>
</evidence>
<gene>
    <name evidence="8" type="ORF">PNOK_0845900</name>
</gene>
<feature type="transmembrane region" description="Helical" evidence="7">
    <location>
        <begin position="534"/>
        <end position="555"/>
    </location>
</feature>
<protein>
    <submittedName>
        <fullName evidence="8">Cytosine-purine permease</fullName>
    </submittedName>
</protein>
<name>A0A286U7N9_9AGAM</name>
<feature type="transmembrane region" description="Helical" evidence="7">
    <location>
        <begin position="432"/>
        <end position="455"/>
    </location>
</feature>
<keyword evidence="3 7" id="KW-0812">Transmembrane</keyword>
<dbReference type="EMBL" id="NBII01000009">
    <property type="protein sequence ID" value="PAV15601.1"/>
    <property type="molecule type" value="Genomic_DNA"/>
</dbReference>
<dbReference type="NCBIfam" id="TIGR00800">
    <property type="entry name" value="ncs1"/>
    <property type="match status" value="1"/>
</dbReference>
<feature type="transmembrane region" description="Helical" evidence="7">
    <location>
        <begin position="237"/>
        <end position="258"/>
    </location>
</feature>
<evidence type="ECO:0000256" key="2">
    <source>
        <dbReference type="ARBA" id="ARBA00008974"/>
    </source>
</evidence>
<dbReference type="FunFam" id="1.10.4160.10:FF:000001">
    <property type="entry name" value="Uracil permease, putative"/>
    <property type="match status" value="1"/>
</dbReference>